<organism evidence="1">
    <name type="scientific">viral metagenome</name>
    <dbReference type="NCBI Taxonomy" id="1070528"/>
    <lineage>
        <taxon>unclassified sequences</taxon>
        <taxon>metagenomes</taxon>
        <taxon>organismal metagenomes</taxon>
    </lineage>
</organism>
<protein>
    <submittedName>
        <fullName evidence="1">Uncharacterized protein</fullName>
    </submittedName>
</protein>
<dbReference type="AlphaFoldDB" id="A0A6C0F9J3"/>
<name>A0A6C0F9J3_9ZZZZ</name>
<evidence type="ECO:0000313" key="1">
    <source>
        <dbReference type="EMBL" id="QHT36560.1"/>
    </source>
</evidence>
<accession>A0A6C0F9J3</accession>
<sequence>MDGDTADHDLLGPIMTSYLAQMDSAMKISKTISEHGNEEEISPDSLITGLIYRLMVPMEDNEIKESLDEAKNILSITSSDEDLDDEFGKGRLECDIYTTDDNDKVIINRVVKRNTCNCDLCIQCRVCLANYHRHEIHGDKLAQIFKDAIDSACKIHNISI</sequence>
<dbReference type="EMBL" id="MN738745">
    <property type="protein sequence ID" value="QHT36560.1"/>
    <property type="molecule type" value="Genomic_DNA"/>
</dbReference>
<reference evidence="1" key="1">
    <citation type="journal article" date="2020" name="Nature">
        <title>Giant virus diversity and host interactions through global metagenomics.</title>
        <authorList>
            <person name="Schulz F."/>
            <person name="Roux S."/>
            <person name="Paez-Espino D."/>
            <person name="Jungbluth S."/>
            <person name="Walsh D.A."/>
            <person name="Denef V.J."/>
            <person name="McMahon K.D."/>
            <person name="Konstantinidis K.T."/>
            <person name="Eloe-Fadrosh E.A."/>
            <person name="Kyrpides N.C."/>
            <person name="Woyke T."/>
        </authorList>
    </citation>
    <scope>NUCLEOTIDE SEQUENCE</scope>
    <source>
        <strain evidence="1">GVMAG-S-ERX555931-87</strain>
    </source>
</reference>
<proteinExistence type="predicted"/>